<keyword evidence="1" id="KW-1133">Transmembrane helix</keyword>
<feature type="transmembrane region" description="Helical" evidence="1">
    <location>
        <begin position="165"/>
        <end position="184"/>
    </location>
</feature>
<protein>
    <submittedName>
        <fullName evidence="2">Uncharacterized protein</fullName>
    </submittedName>
</protein>
<dbReference type="AlphaFoldDB" id="A0A437QKC0"/>
<comment type="caution">
    <text evidence="2">The sequence shown here is derived from an EMBL/GenBank/DDBJ whole genome shotgun (WGS) entry which is preliminary data.</text>
</comment>
<dbReference type="RefSeq" id="WP_127767281.1">
    <property type="nucleotide sequence ID" value="NZ_SADE01000003.1"/>
</dbReference>
<evidence type="ECO:0000256" key="1">
    <source>
        <dbReference type="SAM" id="Phobius"/>
    </source>
</evidence>
<keyword evidence="1" id="KW-0812">Transmembrane</keyword>
<feature type="transmembrane region" description="Helical" evidence="1">
    <location>
        <begin position="20"/>
        <end position="39"/>
    </location>
</feature>
<organism evidence="2 3">
    <name type="scientific">Hwanghaeella grinnelliae</name>
    <dbReference type="NCBI Taxonomy" id="2500179"/>
    <lineage>
        <taxon>Bacteria</taxon>
        <taxon>Pseudomonadati</taxon>
        <taxon>Pseudomonadota</taxon>
        <taxon>Alphaproteobacteria</taxon>
        <taxon>Rhodospirillales</taxon>
        <taxon>Rhodospirillaceae</taxon>
        <taxon>Hwanghaeella</taxon>
    </lineage>
</organism>
<reference evidence="3" key="1">
    <citation type="submission" date="2019-01" db="EMBL/GenBank/DDBJ databases">
        <title>Gri0909 isolated from a small marine red alga.</title>
        <authorList>
            <person name="Kim J."/>
            <person name="Jeong S.E."/>
            <person name="Jeon C.O."/>
        </authorList>
    </citation>
    <scope>NUCLEOTIDE SEQUENCE [LARGE SCALE GENOMIC DNA]</scope>
    <source>
        <strain evidence="3">Gri0909</strain>
    </source>
</reference>
<evidence type="ECO:0000313" key="3">
    <source>
        <dbReference type="Proteomes" id="UP000287447"/>
    </source>
</evidence>
<name>A0A437QKC0_9PROT</name>
<feature type="transmembrane region" description="Helical" evidence="1">
    <location>
        <begin position="125"/>
        <end position="144"/>
    </location>
</feature>
<proteinExistence type="predicted"/>
<dbReference type="OrthoDB" id="7852914at2"/>
<keyword evidence="1" id="KW-0472">Membrane</keyword>
<evidence type="ECO:0000313" key="2">
    <source>
        <dbReference type="EMBL" id="RVU34961.1"/>
    </source>
</evidence>
<gene>
    <name evidence="2" type="ORF">EOI86_19195</name>
</gene>
<feature type="transmembrane region" description="Helical" evidence="1">
    <location>
        <begin position="82"/>
        <end position="105"/>
    </location>
</feature>
<keyword evidence="3" id="KW-1185">Reference proteome</keyword>
<dbReference type="EMBL" id="SADE01000003">
    <property type="protein sequence ID" value="RVU34961.1"/>
    <property type="molecule type" value="Genomic_DNA"/>
</dbReference>
<feature type="transmembrane region" description="Helical" evidence="1">
    <location>
        <begin position="45"/>
        <end position="70"/>
    </location>
</feature>
<sequence>MPTPITLKHLFSHHPKREGLYKFLLLLAVLVGYFGYLSWEYDLKTGGIVAALTWSFFVLCTPVADAGFLLDFPVRLITGMRMFLTEILVWVIAIGINLIGVFLMPGSYDKTFLTSLFYKILTHPWPYWSIILLCAAGTFLSVKFGDEMMDVVAHRDRDIFHRHGFLHKVMLMIALFVLILWAYYHLIEKLGVEFPA</sequence>
<accession>A0A437QKC0</accession>
<dbReference type="Proteomes" id="UP000287447">
    <property type="component" value="Unassembled WGS sequence"/>
</dbReference>